<dbReference type="HOGENOM" id="CLU_636257_0_0_1"/>
<evidence type="ECO:0000313" key="3">
    <source>
        <dbReference type="Proteomes" id="UP000001194"/>
    </source>
</evidence>
<reference evidence="2 3" key="1">
    <citation type="journal article" date="2008" name="Nature">
        <title>The genome of Laccaria bicolor provides insights into mycorrhizal symbiosis.</title>
        <authorList>
            <person name="Martin F."/>
            <person name="Aerts A."/>
            <person name="Ahren D."/>
            <person name="Brun A."/>
            <person name="Danchin E.G.J."/>
            <person name="Duchaussoy F."/>
            <person name="Gibon J."/>
            <person name="Kohler A."/>
            <person name="Lindquist E."/>
            <person name="Pereda V."/>
            <person name="Salamov A."/>
            <person name="Shapiro H.J."/>
            <person name="Wuyts J."/>
            <person name="Blaudez D."/>
            <person name="Buee M."/>
            <person name="Brokstein P."/>
            <person name="Canbaeck B."/>
            <person name="Cohen D."/>
            <person name="Courty P.E."/>
            <person name="Coutinho P.M."/>
            <person name="Delaruelle C."/>
            <person name="Detter J.C."/>
            <person name="Deveau A."/>
            <person name="DiFazio S."/>
            <person name="Duplessis S."/>
            <person name="Fraissinet-Tachet L."/>
            <person name="Lucic E."/>
            <person name="Frey-Klett P."/>
            <person name="Fourrey C."/>
            <person name="Feussner I."/>
            <person name="Gay G."/>
            <person name="Grimwood J."/>
            <person name="Hoegger P.J."/>
            <person name="Jain P."/>
            <person name="Kilaru S."/>
            <person name="Labbe J."/>
            <person name="Lin Y.C."/>
            <person name="Legue V."/>
            <person name="Le Tacon F."/>
            <person name="Marmeisse R."/>
            <person name="Melayah D."/>
            <person name="Montanini B."/>
            <person name="Muratet M."/>
            <person name="Nehls U."/>
            <person name="Niculita-Hirzel H."/>
            <person name="Oudot-Le Secq M.P."/>
            <person name="Peter M."/>
            <person name="Quesneville H."/>
            <person name="Rajashekar B."/>
            <person name="Reich M."/>
            <person name="Rouhier N."/>
            <person name="Schmutz J."/>
            <person name="Yin T."/>
            <person name="Chalot M."/>
            <person name="Henrissat B."/>
            <person name="Kuees U."/>
            <person name="Lucas S."/>
            <person name="Van de Peer Y."/>
            <person name="Podila G.K."/>
            <person name="Polle A."/>
            <person name="Pukkila P.J."/>
            <person name="Richardson P.M."/>
            <person name="Rouze P."/>
            <person name="Sanders I.R."/>
            <person name="Stajich J.E."/>
            <person name="Tunlid A."/>
            <person name="Tuskan G."/>
            <person name="Grigoriev I.V."/>
        </authorList>
    </citation>
    <scope>NUCLEOTIDE SEQUENCE [LARGE SCALE GENOMIC DNA]</scope>
    <source>
        <strain evidence="3">S238N-H82 / ATCC MYA-4686</strain>
    </source>
</reference>
<dbReference type="AlphaFoldDB" id="B0E1H4"/>
<dbReference type="RefSeq" id="XP_001890048.1">
    <property type="nucleotide sequence ID" value="XM_001890013.1"/>
</dbReference>
<dbReference type="InParanoid" id="B0E1H4"/>
<feature type="signal peptide" evidence="1">
    <location>
        <begin position="1"/>
        <end position="31"/>
    </location>
</feature>
<organism evidence="3">
    <name type="scientific">Laccaria bicolor (strain S238N-H82 / ATCC MYA-4686)</name>
    <name type="common">Bicoloured deceiver</name>
    <name type="synonym">Laccaria laccata var. bicolor</name>
    <dbReference type="NCBI Taxonomy" id="486041"/>
    <lineage>
        <taxon>Eukaryota</taxon>
        <taxon>Fungi</taxon>
        <taxon>Dikarya</taxon>
        <taxon>Basidiomycota</taxon>
        <taxon>Agaricomycotina</taxon>
        <taxon>Agaricomycetes</taxon>
        <taxon>Agaricomycetidae</taxon>
        <taxon>Agaricales</taxon>
        <taxon>Agaricineae</taxon>
        <taxon>Hydnangiaceae</taxon>
        <taxon>Laccaria</taxon>
    </lineage>
</organism>
<protein>
    <submittedName>
        <fullName evidence="2">Predicted protein</fullName>
    </submittedName>
</protein>
<dbReference type="EMBL" id="DS547167">
    <property type="protein sequence ID" value="EDQ99328.1"/>
    <property type="molecule type" value="Genomic_DNA"/>
</dbReference>
<keyword evidence="1" id="KW-0732">Signal</keyword>
<dbReference type="OrthoDB" id="3200752at2759"/>
<name>B0E1H4_LACBS</name>
<feature type="chain" id="PRO_5002747444" evidence="1">
    <location>
        <begin position="32"/>
        <end position="431"/>
    </location>
</feature>
<evidence type="ECO:0000313" key="2">
    <source>
        <dbReference type="EMBL" id="EDQ99328.1"/>
    </source>
</evidence>
<evidence type="ECO:0000256" key="1">
    <source>
        <dbReference type="SAM" id="SignalP"/>
    </source>
</evidence>
<dbReference type="Proteomes" id="UP000001194">
    <property type="component" value="Unassembled WGS sequence"/>
</dbReference>
<accession>B0E1H4</accession>
<dbReference type="KEGG" id="lbc:LACBIDRAFT_335138"/>
<gene>
    <name evidence="2" type="ORF">LACBIDRAFT_335138</name>
</gene>
<dbReference type="GeneID" id="6085696"/>
<dbReference type="STRING" id="486041.B0E1H4"/>
<sequence>MDNCPMGHRATQMGPMLWMSLWGHVLRVVVGPNIKNPNGYMLGPMWVRIGYGPNGGANSISVTNGYMLGPMVKALYDGPKGLGMPTILLGIFHQEFRVFQAGIVGFGGTAGFSGTLSELAGFSGTFGGVRTFGVWRHFRVLFFPYFNHSKPPTMEFGTAVQALTDDVGIYISGRLRYILLQKGGNDFPPKEFSESLVTDCEQVISVIVEAWRSSPIQVEWDIEEYIKDVGRYPPAFPPEDEVVESKPVIVRDVRGSHLAWYLPGAMSEALQAGWNHKPFNRVLFALESLRPYFASSPPVSGKSWRNDKAYFRGSEASVFPPGIYDGTSLGASAALKKNSTGSKRFLRDILEFQALIGGIIFVLHPAQYAKMRGTLVRAASPSLQIAPGETIEDWELYREIIGTWASGFTDMGCLFPRSPDGALPSSSATVF</sequence>
<keyword evidence="3" id="KW-1185">Reference proteome</keyword>
<proteinExistence type="predicted"/>